<keyword evidence="10 16" id="KW-0862">Zinc</keyword>
<evidence type="ECO:0000256" key="10">
    <source>
        <dbReference type="ARBA" id="ARBA00022833"/>
    </source>
</evidence>
<dbReference type="CDD" id="cd09601">
    <property type="entry name" value="M1_APN-Q_like"/>
    <property type="match status" value="1"/>
</dbReference>
<dbReference type="EMBL" id="NWSH01002538">
    <property type="protein sequence ID" value="PCG68029.1"/>
    <property type="molecule type" value="Genomic_DNA"/>
</dbReference>
<proteinExistence type="inferred from homology"/>
<feature type="domain" description="Aminopeptidase N-like N-terminal" evidence="21">
    <location>
        <begin position="75"/>
        <end position="261"/>
    </location>
</feature>
<keyword evidence="9 18" id="KW-0378">Hydrolase</keyword>
<accession>A0A2A4J832</accession>
<dbReference type="PANTHER" id="PTHR11533:SF301">
    <property type="entry name" value="AMINOPEPTIDASE"/>
    <property type="match status" value="1"/>
</dbReference>
<dbReference type="GO" id="GO:0043171">
    <property type="term" value="P:peptide catabolic process"/>
    <property type="evidence" value="ECO:0007669"/>
    <property type="project" value="TreeGrafter"/>
</dbReference>
<reference evidence="22" key="1">
    <citation type="submission" date="2017-09" db="EMBL/GenBank/DDBJ databases">
        <title>Contemporary evolution of a Lepidopteran species, Heliothis virescens, in response to modern agricultural practices.</title>
        <authorList>
            <person name="Fritz M.L."/>
            <person name="Deyonke A.M."/>
            <person name="Papanicolaou A."/>
            <person name="Micinski S."/>
            <person name="Westbrook J."/>
            <person name="Gould F."/>
        </authorList>
    </citation>
    <scope>NUCLEOTIDE SEQUENCE [LARGE SCALE GENOMIC DNA]</scope>
    <source>
        <strain evidence="22">HvINT-</strain>
        <tissue evidence="22">Whole body</tissue>
    </source>
</reference>
<name>A0A2A4J832_HELVI</name>
<dbReference type="InterPro" id="IPR027268">
    <property type="entry name" value="Peptidase_M4/M1_CTD_sf"/>
</dbReference>
<evidence type="ECO:0000313" key="22">
    <source>
        <dbReference type="EMBL" id="PCG68029.1"/>
    </source>
</evidence>
<keyword evidence="14" id="KW-0449">Lipoprotein</keyword>
<feature type="binding site" evidence="16">
    <location>
        <position position="378"/>
    </location>
    <ligand>
        <name>Zn(2+)</name>
        <dbReference type="ChEBI" id="CHEBI:29105"/>
        <note>catalytic</note>
    </ligand>
</feature>
<dbReference type="GO" id="GO:0005737">
    <property type="term" value="C:cytoplasm"/>
    <property type="evidence" value="ECO:0007669"/>
    <property type="project" value="TreeGrafter"/>
</dbReference>
<dbReference type="PRINTS" id="PR00756">
    <property type="entry name" value="ALADIPTASE"/>
</dbReference>
<dbReference type="SUPFAM" id="SSF63737">
    <property type="entry name" value="Leukotriene A4 hydrolase N-terminal domain"/>
    <property type="match status" value="1"/>
</dbReference>
<dbReference type="EC" id="3.4.11.-" evidence="18"/>
<feature type="binding site" evidence="16">
    <location>
        <position position="374"/>
    </location>
    <ligand>
        <name>Zn(2+)</name>
        <dbReference type="ChEBI" id="CHEBI:29105"/>
        <note>catalytic</note>
    </ligand>
</feature>
<sequence>MINIKYFGHESLVVHLVPSGEAMGAKMLLPTVFCILLGSIAAIPQEDFRSNLEWADYSTNLDEPAYRLRDVVYPTDVNLDLDVYLDELRFNGLVQIDVEVRENDLRQIVLHQKVVSINAVNVVGPNGPVGLQFPYPYTTDDYYEILLINLAEPINIGNYSITIRYNGQINDNPIDRGFYKGYYYLNNELRLYATTQFQPYHARKAFPCFDEPQFKSRFTISITRASSLSPSYSNMAISNTQVLGARTRETFYPTPIISAYLVAFHVSDFVATEYTSTDAKPFSIISRQGVTDQHEYAAEIGLKITNELDDYLGIQYHEMGQGTLMKNDHIALPDFPSGAMENWGMVNYREAYLLYDANNTNLNNKIFIATIMAHELGHKWFGNLVTCFWWSNLWLNESFASFFEYFGAHWADPALELDDQFVVDYVHSALNSDASQFATPMNHVDVVDNDSITAHFSVTSYAKGASVLRMMEHFVGSRTFRNALRYYLRNNEYGIGFPVDMYTAFKQAVSEDFTYERDFPGIDVGAVFDTWVQNRGSPVLNVARNSNTGVISVSQERYVLSGAVAPALWHIPLTWTQYGSLNFENTRPSLVLTTQSQNINGASGDNFVIFNIAQSGLYRVNYDTNNWQLLASYLKSNNRENIHKLNRAQIVNDVLYFVRSNSINRTLAFEVLDFLRDETDYYVWNGALTQIDWILRRLEHLPAAHAAFSEYILDLMSTVINHLGYNEQSTDSTSTILNRMQIMNYACNLGHSGCIADSLAKWRQHRENPTNLVPVNLRRYVYCVGLREGNETDYNYLFSVYNSSENTADMVVILRALACTKHQPALEHYLQESMYNDKIRIHDRTNAFSFALQGNPENLPIVLNFLYNNFAAIRETYGCVARLNLCINAIPAFLTDYQTITQFQSWVYANQLALVGSFNNGVSVVNTALDNLTWGNGAAVEIVNFLNYKSASPSILASSILILAAMLLQMFR</sequence>
<dbReference type="FunFam" id="1.10.390.10:FF:000013">
    <property type="entry name" value="Aminopeptidase N"/>
    <property type="match status" value="1"/>
</dbReference>
<dbReference type="InterPro" id="IPR042097">
    <property type="entry name" value="Aminopeptidase_N-like_N_sf"/>
</dbReference>
<keyword evidence="12" id="KW-0472">Membrane</keyword>
<evidence type="ECO:0000256" key="3">
    <source>
        <dbReference type="ARBA" id="ARBA00022438"/>
    </source>
</evidence>
<keyword evidence="3 18" id="KW-0031">Aminopeptidase</keyword>
<dbReference type="SUPFAM" id="SSF55486">
    <property type="entry name" value="Metalloproteases ('zincins'), catalytic domain"/>
    <property type="match status" value="1"/>
</dbReference>
<evidence type="ECO:0000256" key="8">
    <source>
        <dbReference type="ARBA" id="ARBA00022729"/>
    </source>
</evidence>
<dbReference type="InterPro" id="IPR045357">
    <property type="entry name" value="Aminopeptidase_N-like_N"/>
</dbReference>
<evidence type="ECO:0000256" key="1">
    <source>
        <dbReference type="ARBA" id="ARBA00004609"/>
    </source>
</evidence>
<dbReference type="GO" id="GO:0042277">
    <property type="term" value="F:peptide binding"/>
    <property type="evidence" value="ECO:0007669"/>
    <property type="project" value="TreeGrafter"/>
</dbReference>
<keyword evidence="11 18" id="KW-0482">Metalloprotease</keyword>
<evidence type="ECO:0000256" key="14">
    <source>
        <dbReference type="ARBA" id="ARBA00023288"/>
    </source>
</evidence>
<evidence type="ECO:0000256" key="5">
    <source>
        <dbReference type="ARBA" id="ARBA00022622"/>
    </source>
</evidence>
<dbReference type="InterPro" id="IPR034016">
    <property type="entry name" value="M1_APN-typ"/>
</dbReference>
<comment type="subcellular location">
    <subcellularLocation>
        <location evidence="1">Cell membrane</location>
        <topology evidence="1">Lipid-anchor</topology>
        <topology evidence="1">GPI-anchor</topology>
    </subcellularLocation>
</comment>
<dbReference type="Gene3D" id="1.10.390.10">
    <property type="entry name" value="Neutral Protease Domain 2"/>
    <property type="match status" value="1"/>
</dbReference>
<feature type="active site" description="Proton acceptor" evidence="15">
    <location>
        <position position="375"/>
    </location>
</feature>
<dbReference type="FunFam" id="2.60.40.1910:FF:000008">
    <property type="entry name" value="Aminopeptidase"/>
    <property type="match status" value="1"/>
</dbReference>
<dbReference type="Gene3D" id="2.60.40.1910">
    <property type="match status" value="1"/>
</dbReference>
<comment type="cofactor">
    <cofactor evidence="16 18">
        <name>Zn(2+)</name>
        <dbReference type="ChEBI" id="CHEBI:29105"/>
    </cofactor>
    <text evidence="16 18">Binds 1 zinc ion per subunit.</text>
</comment>
<keyword evidence="4" id="KW-1003">Cell membrane</keyword>
<gene>
    <name evidence="22" type="ORF">B5V51_5673</name>
</gene>
<feature type="domain" description="ERAP1-like C-terminal" evidence="20">
    <location>
        <begin position="607"/>
        <end position="907"/>
    </location>
</feature>
<keyword evidence="8" id="KW-0732">Signal</keyword>
<dbReference type="Pfam" id="PF01433">
    <property type="entry name" value="Peptidase_M1"/>
    <property type="match status" value="1"/>
</dbReference>
<comment type="caution">
    <text evidence="22">The sequence shown here is derived from an EMBL/GenBank/DDBJ whole genome shotgun (WGS) entry which is preliminary data.</text>
</comment>
<evidence type="ECO:0000256" key="6">
    <source>
        <dbReference type="ARBA" id="ARBA00022670"/>
    </source>
</evidence>
<evidence type="ECO:0000259" key="21">
    <source>
        <dbReference type="Pfam" id="PF17900"/>
    </source>
</evidence>
<feature type="binding site" evidence="16">
    <location>
        <position position="397"/>
    </location>
    <ligand>
        <name>Zn(2+)</name>
        <dbReference type="ChEBI" id="CHEBI:29105"/>
        <note>catalytic</note>
    </ligand>
</feature>
<feature type="site" description="Transition state stabilizer" evidence="17">
    <location>
        <position position="461"/>
    </location>
</feature>
<dbReference type="GO" id="GO:0098552">
    <property type="term" value="C:side of membrane"/>
    <property type="evidence" value="ECO:0007669"/>
    <property type="project" value="UniProtKB-KW"/>
</dbReference>
<evidence type="ECO:0000256" key="7">
    <source>
        <dbReference type="ARBA" id="ARBA00022723"/>
    </source>
</evidence>
<evidence type="ECO:0000256" key="4">
    <source>
        <dbReference type="ARBA" id="ARBA00022475"/>
    </source>
</evidence>
<evidence type="ECO:0000256" key="12">
    <source>
        <dbReference type="ARBA" id="ARBA00023136"/>
    </source>
</evidence>
<dbReference type="GO" id="GO:0005886">
    <property type="term" value="C:plasma membrane"/>
    <property type="evidence" value="ECO:0007669"/>
    <property type="project" value="UniProtKB-SubCell"/>
</dbReference>
<dbReference type="AlphaFoldDB" id="A0A2A4J832"/>
<keyword evidence="5" id="KW-0336">GPI-anchor</keyword>
<dbReference type="GO" id="GO:0006508">
    <property type="term" value="P:proteolysis"/>
    <property type="evidence" value="ECO:0007669"/>
    <property type="project" value="UniProtKB-KW"/>
</dbReference>
<evidence type="ECO:0000256" key="16">
    <source>
        <dbReference type="PIRSR" id="PIRSR634016-3"/>
    </source>
</evidence>
<keyword evidence="6 18" id="KW-0645">Protease</keyword>
<dbReference type="InterPro" id="IPR001930">
    <property type="entry name" value="Peptidase_M1"/>
</dbReference>
<dbReference type="GO" id="GO:0005615">
    <property type="term" value="C:extracellular space"/>
    <property type="evidence" value="ECO:0007669"/>
    <property type="project" value="TreeGrafter"/>
</dbReference>
<keyword evidence="13" id="KW-0325">Glycoprotein</keyword>
<evidence type="ECO:0000256" key="13">
    <source>
        <dbReference type="ARBA" id="ARBA00023180"/>
    </source>
</evidence>
<dbReference type="Gene3D" id="1.25.50.20">
    <property type="match status" value="1"/>
</dbReference>
<protein>
    <recommendedName>
        <fullName evidence="18">Aminopeptidase</fullName>
        <ecNumber evidence="18">3.4.11.-</ecNumber>
    </recommendedName>
</protein>
<dbReference type="PANTHER" id="PTHR11533">
    <property type="entry name" value="PROTEASE M1 ZINC METALLOPROTEASE"/>
    <property type="match status" value="1"/>
</dbReference>
<dbReference type="EMBL" id="NWSH01002538">
    <property type="protein sequence ID" value="PCG68030.1"/>
    <property type="molecule type" value="Genomic_DNA"/>
</dbReference>
<comment type="similarity">
    <text evidence="2 18">Belongs to the peptidase M1 family.</text>
</comment>
<evidence type="ECO:0000259" key="19">
    <source>
        <dbReference type="Pfam" id="PF01433"/>
    </source>
</evidence>
<dbReference type="InterPro" id="IPR024571">
    <property type="entry name" value="ERAP1-like_C_dom"/>
</dbReference>
<evidence type="ECO:0000256" key="9">
    <source>
        <dbReference type="ARBA" id="ARBA00022801"/>
    </source>
</evidence>
<keyword evidence="7 16" id="KW-0479">Metal-binding</keyword>
<dbReference type="InterPro" id="IPR014782">
    <property type="entry name" value="Peptidase_M1_dom"/>
</dbReference>
<dbReference type="GO" id="GO:0070006">
    <property type="term" value="F:metalloaminopeptidase activity"/>
    <property type="evidence" value="ECO:0007669"/>
    <property type="project" value="TreeGrafter"/>
</dbReference>
<evidence type="ECO:0000256" key="2">
    <source>
        <dbReference type="ARBA" id="ARBA00010136"/>
    </source>
</evidence>
<dbReference type="STRING" id="7102.A0A2A4J832"/>
<dbReference type="Pfam" id="PF17900">
    <property type="entry name" value="Peptidase_M1_N"/>
    <property type="match status" value="1"/>
</dbReference>
<evidence type="ECO:0000256" key="11">
    <source>
        <dbReference type="ARBA" id="ARBA00023049"/>
    </source>
</evidence>
<feature type="domain" description="Peptidase M1 membrane alanine aminopeptidase" evidence="19">
    <location>
        <begin position="296"/>
        <end position="531"/>
    </location>
</feature>
<dbReference type="InterPro" id="IPR050344">
    <property type="entry name" value="Peptidase_M1_aminopeptidases"/>
</dbReference>
<evidence type="ECO:0000259" key="20">
    <source>
        <dbReference type="Pfam" id="PF11838"/>
    </source>
</evidence>
<dbReference type="Gene3D" id="2.60.40.1730">
    <property type="entry name" value="tricorn interacting facor f3 domain"/>
    <property type="match status" value="1"/>
</dbReference>
<evidence type="ECO:0000256" key="18">
    <source>
        <dbReference type="RuleBase" id="RU364040"/>
    </source>
</evidence>
<evidence type="ECO:0000256" key="15">
    <source>
        <dbReference type="PIRSR" id="PIRSR634016-1"/>
    </source>
</evidence>
<organism evidence="22">
    <name type="scientific">Heliothis virescens</name>
    <name type="common">Tobacco budworm moth</name>
    <dbReference type="NCBI Taxonomy" id="7102"/>
    <lineage>
        <taxon>Eukaryota</taxon>
        <taxon>Metazoa</taxon>
        <taxon>Ecdysozoa</taxon>
        <taxon>Arthropoda</taxon>
        <taxon>Hexapoda</taxon>
        <taxon>Insecta</taxon>
        <taxon>Pterygota</taxon>
        <taxon>Neoptera</taxon>
        <taxon>Endopterygota</taxon>
        <taxon>Lepidoptera</taxon>
        <taxon>Glossata</taxon>
        <taxon>Ditrysia</taxon>
        <taxon>Noctuoidea</taxon>
        <taxon>Noctuidae</taxon>
        <taxon>Heliothinae</taxon>
        <taxon>Heliothis</taxon>
    </lineage>
</organism>
<evidence type="ECO:0000256" key="17">
    <source>
        <dbReference type="PIRSR" id="PIRSR634016-4"/>
    </source>
</evidence>
<dbReference type="GO" id="GO:0008270">
    <property type="term" value="F:zinc ion binding"/>
    <property type="evidence" value="ECO:0007669"/>
    <property type="project" value="UniProtKB-UniRule"/>
</dbReference>
<dbReference type="Pfam" id="PF11838">
    <property type="entry name" value="ERAP1_C"/>
    <property type="match status" value="1"/>
</dbReference>